<name>A0A0L8BSL4_ENSAD</name>
<dbReference type="EMBL" id="LGAP01000010">
    <property type="protein sequence ID" value="KOF17682.1"/>
    <property type="molecule type" value="Genomic_DNA"/>
</dbReference>
<sequence length="68" mass="8059">MRDEDTREQYSKVVRGWNTRYDLDEFIRAHGLQPLAARELFAKFGPHKFDLDRKVEELRAAEQSNLGH</sequence>
<dbReference type="AlphaFoldDB" id="A0A0L8BSL4"/>
<evidence type="ECO:0000313" key="2">
    <source>
        <dbReference type="Proteomes" id="UP000037425"/>
    </source>
</evidence>
<gene>
    <name evidence="1" type="ORF">AC244_16780</name>
</gene>
<reference evidence="2" key="1">
    <citation type="submission" date="2015-07" db="EMBL/GenBank/DDBJ databases">
        <title>Whole genome sequence of an Ensifer adhaerens strain isolated from a cave pool in the Wind Cave National Park.</title>
        <authorList>
            <person name="Eng W.W.H."/>
            <person name="Gan H.M."/>
            <person name="Barton H.A."/>
            <person name="Savka M.A."/>
        </authorList>
    </citation>
    <scope>NUCLEOTIDE SEQUENCE [LARGE SCALE GENOMIC DNA]</scope>
    <source>
        <strain evidence="2">SD006</strain>
    </source>
</reference>
<dbReference type="Proteomes" id="UP000037425">
    <property type="component" value="Unassembled WGS sequence"/>
</dbReference>
<proteinExistence type="predicted"/>
<dbReference type="RefSeq" id="WP_053249958.1">
    <property type="nucleotide sequence ID" value="NZ_LGAP01000010.1"/>
</dbReference>
<protein>
    <submittedName>
        <fullName evidence="1">Uncharacterized protein</fullName>
    </submittedName>
</protein>
<accession>A0A0L8BSL4</accession>
<organism evidence="1 2">
    <name type="scientific">Ensifer adhaerens</name>
    <name type="common">Sinorhizobium morelense</name>
    <dbReference type="NCBI Taxonomy" id="106592"/>
    <lineage>
        <taxon>Bacteria</taxon>
        <taxon>Pseudomonadati</taxon>
        <taxon>Pseudomonadota</taxon>
        <taxon>Alphaproteobacteria</taxon>
        <taxon>Hyphomicrobiales</taxon>
        <taxon>Rhizobiaceae</taxon>
        <taxon>Sinorhizobium/Ensifer group</taxon>
        <taxon>Ensifer</taxon>
    </lineage>
</organism>
<dbReference type="PATRIC" id="fig|106592.7.peg.1117"/>
<dbReference type="OrthoDB" id="8421262at2"/>
<comment type="caution">
    <text evidence="1">The sequence shown here is derived from an EMBL/GenBank/DDBJ whole genome shotgun (WGS) entry which is preliminary data.</text>
</comment>
<evidence type="ECO:0000313" key="1">
    <source>
        <dbReference type="EMBL" id="KOF17682.1"/>
    </source>
</evidence>